<gene>
    <name evidence="2" type="ORF">PV05_01295</name>
</gene>
<dbReference type="Proteomes" id="UP000054342">
    <property type="component" value="Unassembled WGS sequence"/>
</dbReference>
<dbReference type="EMBL" id="KN847317">
    <property type="protein sequence ID" value="KIW61137.1"/>
    <property type="molecule type" value="Genomic_DNA"/>
</dbReference>
<name>A0A0D2DFR7_9EURO</name>
<dbReference type="OrthoDB" id="4156953at2759"/>
<protein>
    <recommendedName>
        <fullName evidence="4">Arrestin-like N-terminal domain-containing protein</fullName>
    </recommendedName>
</protein>
<accession>A0A0D2DFR7</accession>
<feature type="compositionally biased region" description="Acidic residues" evidence="1">
    <location>
        <begin position="409"/>
        <end position="418"/>
    </location>
</feature>
<reference evidence="2 3" key="1">
    <citation type="submission" date="2015-01" db="EMBL/GenBank/DDBJ databases">
        <title>The Genome Sequence of Exophiala xenobiotica CBS118157.</title>
        <authorList>
            <consortium name="The Broad Institute Genomics Platform"/>
            <person name="Cuomo C."/>
            <person name="de Hoog S."/>
            <person name="Gorbushina A."/>
            <person name="Stielow B."/>
            <person name="Teixiera M."/>
            <person name="Abouelleil A."/>
            <person name="Chapman S.B."/>
            <person name="Priest M."/>
            <person name="Young S.K."/>
            <person name="Wortman J."/>
            <person name="Nusbaum C."/>
            <person name="Birren B."/>
        </authorList>
    </citation>
    <scope>NUCLEOTIDE SEQUENCE [LARGE SCALE GENOMIC DNA]</scope>
    <source>
        <strain evidence="2 3">CBS 118157</strain>
    </source>
</reference>
<evidence type="ECO:0008006" key="4">
    <source>
        <dbReference type="Google" id="ProtNLM"/>
    </source>
</evidence>
<dbReference type="GeneID" id="25323203"/>
<evidence type="ECO:0000313" key="2">
    <source>
        <dbReference type="EMBL" id="KIW61137.1"/>
    </source>
</evidence>
<organism evidence="2 3">
    <name type="scientific">Exophiala xenobiotica</name>
    <dbReference type="NCBI Taxonomy" id="348802"/>
    <lineage>
        <taxon>Eukaryota</taxon>
        <taxon>Fungi</taxon>
        <taxon>Dikarya</taxon>
        <taxon>Ascomycota</taxon>
        <taxon>Pezizomycotina</taxon>
        <taxon>Eurotiomycetes</taxon>
        <taxon>Chaetothyriomycetidae</taxon>
        <taxon>Chaetothyriales</taxon>
        <taxon>Herpotrichiellaceae</taxon>
        <taxon>Exophiala</taxon>
    </lineage>
</organism>
<feature type="region of interest" description="Disordered" evidence="1">
    <location>
        <begin position="282"/>
        <end position="302"/>
    </location>
</feature>
<keyword evidence="3" id="KW-1185">Reference proteome</keyword>
<evidence type="ECO:0000256" key="1">
    <source>
        <dbReference type="SAM" id="MobiDB-lite"/>
    </source>
</evidence>
<proteinExistence type="predicted"/>
<evidence type="ECO:0000313" key="3">
    <source>
        <dbReference type="Proteomes" id="UP000054342"/>
    </source>
</evidence>
<dbReference type="HOGENOM" id="CLU_618246_0_0_1"/>
<feature type="region of interest" description="Disordered" evidence="1">
    <location>
        <begin position="409"/>
        <end position="451"/>
    </location>
</feature>
<sequence length="451" mass="49444">MIYGRLQVEPPSTDEALPPYLQQADLNPNNRFSRLNGRLSVSDSSIQQKAFDTVRLCFRGVILSSVGSKNAVEDIITLTDIKSISEFGRSAPTEPNANDRACHAGFYFELPTNALTGQGKVRALPLTTNISGTTRLNQSTTVNDNRAIPGECEVSYWIEAQFRLSGRQVGYLSEQVKISSLYPRLVASLSQGLPLTLAAKPDLLSRCRMQKSPDLSVTLYEPDMLIERSRQSAKRRVILPIAVTIDSQQHSAGTKSIDSRQSIKCTAAVKWEVDTRFSVGSVHTSSKRSKPGETVQKTTTASTQKEAILFRPLPSYDGQAALGSRHANPASYIATSQLDLDVPDAVSQPSLNCWAQLSRTYYLDISLSFHGLQGAPKYSVHSKIPLLVSAIGRRPEDVLKEDITIDVAEMSDDGDSTDSVDSNLVPETDQAPCEGQRTPARRTTPPPPYFR</sequence>
<dbReference type="AlphaFoldDB" id="A0A0D2DFR7"/>
<dbReference type="RefSeq" id="XP_013321721.1">
    <property type="nucleotide sequence ID" value="XM_013466267.1"/>
</dbReference>